<feature type="transmembrane region" description="Helical" evidence="6">
    <location>
        <begin position="6"/>
        <end position="31"/>
    </location>
</feature>
<evidence type="ECO:0000259" key="7">
    <source>
        <dbReference type="Pfam" id="PF12823"/>
    </source>
</evidence>
<dbReference type="NCBIfam" id="TIGR03954">
    <property type="entry name" value="integ_memb_HG"/>
    <property type="match status" value="1"/>
</dbReference>
<gene>
    <name evidence="8" type="ORF">SAMN06309945_0607</name>
</gene>
<comment type="subcellular location">
    <subcellularLocation>
        <location evidence="1">Cell membrane</location>
        <topology evidence="1">Multi-pass membrane protein</topology>
    </subcellularLocation>
</comment>
<dbReference type="AlphaFoldDB" id="A0A1T5ILS5"/>
<dbReference type="PANTHER" id="PTHR40077:SF1">
    <property type="entry name" value="MEMBRANE PROTEIN"/>
    <property type="match status" value="1"/>
</dbReference>
<reference evidence="8 9" key="1">
    <citation type="submission" date="2017-02" db="EMBL/GenBank/DDBJ databases">
        <authorList>
            <person name="Peterson S.W."/>
        </authorList>
    </citation>
    <scope>NUCLEOTIDE SEQUENCE [LARGE SCALE GENOMIC DNA]</scope>
    <source>
        <strain evidence="8 9">VKM Ac-2059</strain>
    </source>
</reference>
<keyword evidence="9" id="KW-1185">Reference proteome</keyword>
<dbReference type="InterPro" id="IPR023845">
    <property type="entry name" value="DUF3817_TM"/>
</dbReference>
<evidence type="ECO:0000256" key="1">
    <source>
        <dbReference type="ARBA" id="ARBA00004651"/>
    </source>
</evidence>
<sequence length="156" mass="16470">MTPKALFRLFAIAEAITWALLLTGMFIKYVLDAGGWGVSIGGGLHGFVFLCYVVVVVFVGVNQRWKIGTMLLGLVSAVIPFATIPFEIVAARRGLLAGPWRRHASDDPRDHSLPNRALRLVLARPVLVASITAVGVIVVFGALLIVGPPVGGGASA</sequence>
<name>A0A1T5ILS5_9MICO</name>
<evidence type="ECO:0000256" key="2">
    <source>
        <dbReference type="ARBA" id="ARBA00022475"/>
    </source>
</evidence>
<evidence type="ECO:0000256" key="5">
    <source>
        <dbReference type="ARBA" id="ARBA00023136"/>
    </source>
</evidence>
<dbReference type="EMBL" id="FUZP01000001">
    <property type="protein sequence ID" value="SKC40154.1"/>
    <property type="molecule type" value="Genomic_DNA"/>
</dbReference>
<accession>A0A1T5ILS5</accession>
<evidence type="ECO:0000313" key="9">
    <source>
        <dbReference type="Proteomes" id="UP000190857"/>
    </source>
</evidence>
<evidence type="ECO:0000256" key="4">
    <source>
        <dbReference type="ARBA" id="ARBA00022989"/>
    </source>
</evidence>
<feature type="transmembrane region" description="Helical" evidence="6">
    <location>
        <begin position="43"/>
        <end position="61"/>
    </location>
</feature>
<dbReference type="Pfam" id="PF12823">
    <property type="entry name" value="DUF3817"/>
    <property type="match status" value="1"/>
</dbReference>
<organism evidence="8 9">
    <name type="scientific">Okibacterium fritillariae</name>
    <dbReference type="NCBI Taxonomy" id="123320"/>
    <lineage>
        <taxon>Bacteria</taxon>
        <taxon>Bacillati</taxon>
        <taxon>Actinomycetota</taxon>
        <taxon>Actinomycetes</taxon>
        <taxon>Micrococcales</taxon>
        <taxon>Microbacteriaceae</taxon>
        <taxon>Okibacterium</taxon>
    </lineage>
</organism>
<keyword evidence="2" id="KW-1003">Cell membrane</keyword>
<keyword evidence="3 6" id="KW-0812">Transmembrane</keyword>
<dbReference type="PANTHER" id="PTHR40077">
    <property type="entry name" value="MEMBRANE PROTEIN-RELATED"/>
    <property type="match status" value="1"/>
</dbReference>
<evidence type="ECO:0000256" key="6">
    <source>
        <dbReference type="SAM" id="Phobius"/>
    </source>
</evidence>
<dbReference type="OrthoDB" id="3396203at2"/>
<proteinExistence type="predicted"/>
<dbReference type="RefSeq" id="WP_079726811.1">
    <property type="nucleotide sequence ID" value="NZ_FUZP01000001.1"/>
</dbReference>
<feature type="transmembrane region" description="Helical" evidence="6">
    <location>
        <begin position="126"/>
        <end position="146"/>
    </location>
</feature>
<protein>
    <submittedName>
        <fullName evidence="8">Integral membrane protein</fullName>
    </submittedName>
</protein>
<keyword evidence="4 6" id="KW-1133">Transmembrane helix</keyword>
<evidence type="ECO:0000256" key="3">
    <source>
        <dbReference type="ARBA" id="ARBA00022692"/>
    </source>
</evidence>
<feature type="domain" description="DUF3817" evidence="7">
    <location>
        <begin position="6"/>
        <end position="90"/>
    </location>
</feature>
<keyword evidence="5 6" id="KW-0472">Membrane</keyword>
<feature type="transmembrane region" description="Helical" evidence="6">
    <location>
        <begin position="67"/>
        <end position="91"/>
    </location>
</feature>
<dbReference type="GO" id="GO:0005886">
    <property type="term" value="C:plasma membrane"/>
    <property type="evidence" value="ECO:0007669"/>
    <property type="project" value="UniProtKB-SubCell"/>
</dbReference>
<dbReference type="Proteomes" id="UP000190857">
    <property type="component" value="Unassembled WGS sequence"/>
</dbReference>
<evidence type="ECO:0000313" key="8">
    <source>
        <dbReference type="EMBL" id="SKC40154.1"/>
    </source>
</evidence>